<reference evidence="2 3" key="1">
    <citation type="submission" date="2019-02" db="EMBL/GenBank/DDBJ databases">
        <title>Deep-cultivation of Planctomycetes and their phenomic and genomic characterization uncovers novel biology.</title>
        <authorList>
            <person name="Wiegand S."/>
            <person name="Jogler M."/>
            <person name="Boedeker C."/>
            <person name="Pinto D."/>
            <person name="Vollmers J."/>
            <person name="Rivas-Marin E."/>
            <person name="Kohn T."/>
            <person name="Peeters S.H."/>
            <person name="Heuer A."/>
            <person name="Rast P."/>
            <person name="Oberbeckmann S."/>
            <person name="Bunk B."/>
            <person name="Jeske O."/>
            <person name="Meyerdierks A."/>
            <person name="Storesund J.E."/>
            <person name="Kallscheuer N."/>
            <person name="Luecker S."/>
            <person name="Lage O.M."/>
            <person name="Pohl T."/>
            <person name="Merkel B.J."/>
            <person name="Hornburger P."/>
            <person name="Mueller R.-W."/>
            <person name="Bruemmer F."/>
            <person name="Labrenz M."/>
            <person name="Spormann A.M."/>
            <person name="Op den Camp H."/>
            <person name="Overmann J."/>
            <person name="Amann R."/>
            <person name="Jetten M.S.M."/>
            <person name="Mascher T."/>
            <person name="Medema M.H."/>
            <person name="Devos D.P."/>
            <person name="Kaster A.-K."/>
            <person name="Ovreas L."/>
            <person name="Rohde M."/>
            <person name="Galperin M.Y."/>
            <person name="Jogler C."/>
        </authorList>
    </citation>
    <scope>NUCLEOTIDE SEQUENCE [LARGE SCALE GENOMIC DNA]</scope>
    <source>
        <strain evidence="2 3">Pla110</strain>
    </source>
</reference>
<feature type="domain" description="SGNH hydrolase-type esterase" evidence="1">
    <location>
        <begin position="39"/>
        <end position="218"/>
    </location>
</feature>
<dbReference type="GO" id="GO:0004622">
    <property type="term" value="F:phosphatidylcholine lysophospholipase activity"/>
    <property type="evidence" value="ECO:0007669"/>
    <property type="project" value="TreeGrafter"/>
</dbReference>
<dbReference type="EMBL" id="CP036281">
    <property type="protein sequence ID" value="QDU79094.1"/>
    <property type="molecule type" value="Genomic_DNA"/>
</dbReference>
<dbReference type="RefSeq" id="WP_144993428.1">
    <property type="nucleotide sequence ID" value="NZ_CP036281.1"/>
</dbReference>
<dbReference type="Pfam" id="PF13472">
    <property type="entry name" value="Lipase_GDSL_2"/>
    <property type="match status" value="1"/>
</dbReference>
<dbReference type="PANTHER" id="PTHR30383:SF26">
    <property type="entry name" value="SGNH HYDROLASE-TYPE ESTERASE DOMAIN-CONTAINING PROTEIN"/>
    <property type="match status" value="1"/>
</dbReference>
<evidence type="ECO:0000313" key="2">
    <source>
        <dbReference type="EMBL" id="QDU79094.1"/>
    </source>
</evidence>
<protein>
    <recommendedName>
        <fullName evidence="1">SGNH hydrolase-type esterase domain-containing protein</fullName>
    </recommendedName>
</protein>
<dbReference type="AlphaFoldDB" id="A0A518CIT3"/>
<name>A0A518CIT3_9PLAN</name>
<gene>
    <name evidence="2" type="ORF">Pla110_07980</name>
</gene>
<accession>A0A518CIT3</accession>
<dbReference type="OrthoDB" id="9815670at2"/>
<dbReference type="CDD" id="cd00229">
    <property type="entry name" value="SGNH_hydrolase"/>
    <property type="match status" value="1"/>
</dbReference>
<dbReference type="InterPro" id="IPR036514">
    <property type="entry name" value="SGNH_hydro_sf"/>
</dbReference>
<evidence type="ECO:0000313" key="3">
    <source>
        <dbReference type="Proteomes" id="UP000317178"/>
    </source>
</evidence>
<dbReference type="InterPro" id="IPR013830">
    <property type="entry name" value="SGNH_hydro"/>
</dbReference>
<sequence length="237" mass="26245">MKLHSVVTLSLVFGMAVMGIHSVSQGEDKETDQPQVLILGDSISIGYTPTVKELLKEEAVVTRPMKNEEKAENCAGTTNGVKHIDRWLKAGTGDWDVIHFNFGLHDLKRVDFQTGKNSNDSDDPHQASPVEYEKQLREIVGKLKETGAKLIFATTTPVPPGSVKPHRDVEDPVLYNAIALKVMTENGIAVNDLFAYAEPRLDEIQRKANVHFTGEGYRELGEQVAAKIRTALTEPRE</sequence>
<organism evidence="2 3">
    <name type="scientific">Polystyrenella longa</name>
    <dbReference type="NCBI Taxonomy" id="2528007"/>
    <lineage>
        <taxon>Bacteria</taxon>
        <taxon>Pseudomonadati</taxon>
        <taxon>Planctomycetota</taxon>
        <taxon>Planctomycetia</taxon>
        <taxon>Planctomycetales</taxon>
        <taxon>Planctomycetaceae</taxon>
        <taxon>Polystyrenella</taxon>
    </lineage>
</organism>
<dbReference type="PANTHER" id="PTHR30383">
    <property type="entry name" value="THIOESTERASE 1/PROTEASE 1/LYSOPHOSPHOLIPASE L1"/>
    <property type="match status" value="1"/>
</dbReference>
<evidence type="ECO:0000259" key="1">
    <source>
        <dbReference type="Pfam" id="PF13472"/>
    </source>
</evidence>
<keyword evidence="3" id="KW-1185">Reference proteome</keyword>
<proteinExistence type="predicted"/>
<dbReference type="KEGG" id="plon:Pla110_07980"/>
<dbReference type="Proteomes" id="UP000317178">
    <property type="component" value="Chromosome"/>
</dbReference>
<dbReference type="SUPFAM" id="SSF52266">
    <property type="entry name" value="SGNH hydrolase"/>
    <property type="match status" value="1"/>
</dbReference>
<dbReference type="Gene3D" id="3.40.50.1110">
    <property type="entry name" value="SGNH hydrolase"/>
    <property type="match status" value="1"/>
</dbReference>
<dbReference type="InterPro" id="IPR051532">
    <property type="entry name" value="Ester_Hydrolysis_Enzymes"/>
</dbReference>